<feature type="transmembrane region" description="Helical" evidence="9">
    <location>
        <begin position="20"/>
        <end position="38"/>
    </location>
</feature>
<comment type="similarity">
    <text evidence="8">Belongs to the anion channel-forming bestrophin (TC 1.A.46) family.</text>
</comment>
<feature type="transmembrane region" description="Helical" evidence="9">
    <location>
        <begin position="214"/>
        <end position="231"/>
    </location>
</feature>
<evidence type="ECO:0000256" key="4">
    <source>
        <dbReference type="ARBA" id="ARBA00022692"/>
    </source>
</evidence>
<evidence type="ECO:0000313" key="10">
    <source>
        <dbReference type="EMBL" id="GAA4400084.1"/>
    </source>
</evidence>
<comment type="subcellular location">
    <subcellularLocation>
        <location evidence="1">Cell membrane</location>
        <topology evidence="1">Multi-pass membrane protein</topology>
    </subcellularLocation>
</comment>
<evidence type="ECO:0000256" key="8">
    <source>
        <dbReference type="ARBA" id="ARBA00034708"/>
    </source>
</evidence>
<name>A0ABP8K410_9BACT</name>
<keyword evidence="11" id="KW-1185">Reference proteome</keyword>
<evidence type="ECO:0000256" key="7">
    <source>
        <dbReference type="ARBA" id="ARBA00023136"/>
    </source>
</evidence>
<keyword evidence="4 9" id="KW-0812">Transmembrane</keyword>
<feature type="transmembrane region" description="Helical" evidence="9">
    <location>
        <begin position="237"/>
        <end position="256"/>
    </location>
</feature>
<dbReference type="Pfam" id="PF25539">
    <property type="entry name" value="Bestrophin_2"/>
    <property type="match status" value="1"/>
</dbReference>
<dbReference type="EMBL" id="BAABHB010000002">
    <property type="protein sequence ID" value="GAA4400084.1"/>
    <property type="molecule type" value="Genomic_DNA"/>
</dbReference>
<evidence type="ECO:0000256" key="5">
    <source>
        <dbReference type="ARBA" id="ARBA00022989"/>
    </source>
</evidence>
<evidence type="ECO:0000256" key="1">
    <source>
        <dbReference type="ARBA" id="ARBA00004651"/>
    </source>
</evidence>
<evidence type="ECO:0000313" key="11">
    <source>
        <dbReference type="Proteomes" id="UP001500936"/>
    </source>
</evidence>
<gene>
    <name evidence="10" type="ORF">GCM10023187_12850</name>
</gene>
<dbReference type="Proteomes" id="UP001500936">
    <property type="component" value="Unassembled WGS sequence"/>
</dbReference>
<sequence length="306" mass="36009">MIVRKNLKLKIIIKLQWKILLISFLLGLIPTLLYYLGIQMEYTLGVPVSILGTTLAFFIGFRNNNAYGRWWEARMIWGELVNNSRSYAAEVLNLLSTNDSSFKDEDELKLIQRDLIYNEIGFVYALKTHLRKQPIEKEAKRFFSEKDWEEIAWQQNIPNAILLQISRKLRHCFDMGYTDVHQYIQFDRKINVFFDILGKCERIKNTIFPRQYDYFAKMTFYVFLTMLPFSLVEHTKWLTIPVTMLIGFVFAVLTTIGQRIETPFENDINDTPMSSISKTIEINLRQMLGEREGLPTPEPQVDGFLF</sequence>
<dbReference type="InterPro" id="IPR044669">
    <property type="entry name" value="YneE/VCCN1/2-like"/>
</dbReference>
<evidence type="ECO:0000256" key="3">
    <source>
        <dbReference type="ARBA" id="ARBA00022475"/>
    </source>
</evidence>
<dbReference type="PANTHER" id="PTHR33281:SF19">
    <property type="entry name" value="VOLTAGE-DEPENDENT ANION CHANNEL-FORMING PROTEIN YNEE"/>
    <property type="match status" value="1"/>
</dbReference>
<keyword evidence="3" id="KW-1003">Cell membrane</keyword>
<keyword evidence="6" id="KW-0406">Ion transport</keyword>
<evidence type="ECO:0000256" key="2">
    <source>
        <dbReference type="ARBA" id="ARBA00022448"/>
    </source>
</evidence>
<dbReference type="PANTHER" id="PTHR33281">
    <property type="entry name" value="UPF0187 PROTEIN YNEE"/>
    <property type="match status" value="1"/>
</dbReference>
<feature type="transmembrane region" description="Helical" evidence="9">
    <location>
        <begin position="44"/>
        <end position="61"/>
    </location>
</feature>
<evidence type="ECO:0000256" key="9">
    <source>
        <dbReference type="SAM" id="Phobius"/>
    </source>
</evidence>
<keyword evidence="5 9" id="KW-1133">Transmembrane helix</keyword>
<accession>A0ABP8K410</accession>
<protein>
    <submittedName>
        <fullName evidence="10">Bestrophin family protein</fullName>
    </submittedName>
</protein>
<evidence type="ECO:0000256" key="6">
    <source>
        <dbReference type="ARBA" id="ARBA00023065"/>
    </source>
</evidence>
<keyword evidence="2" id="KW-0813">Transport</keyword>
<organism evidence="10 11">
    <name type="scientific">Nibrella viscosa</name>
    <dbReference type="NCBI Taxonomy" id="1084524"/>
    <lineage>
        <taxon>Bacteria</taxon>
        <taxon>Pseudomonadati</taxon>
        <taxon>Bacteroidota</taxon>
        <taxon>Cytophagia</taxon>
        <taxon>Cytophagales</taxon>
        <taxon>Spirosomataceae</taxon>
        <taxon>Nibrella</taxon>
    </lineage>
</organism>
<keyword evidence="7 9" id="KW-0472">Membrane</keyword>
<comment type="caution">
    <text evidence="10">The sequence shown here is derived from an EMBL/GenBank/DDBJ whole genome shotgun (WGS) entry which is preliminary data.</text>
</comment>
<dbReference type="RefSeq" id="WP_345265125.1">
    <property type="nucleotide sequence ID" value="NZ_BAABHB010000002.1"/>
</dbReference>
<reference evidence="11" key="1">
    <citation type="journal article" date="2019" name="Int. J. Syst. Evol. Microbiol.">
        <title>The Global Catalogue of Microorganisms (GCM) 10K type strain sequencing project: providing services to taxonomists for standard genome sequencing and annotation.</title>
        <authorList>
            <consortium name="The Broad Institute Genomics Platform"/>
            <consortium name="The Broad Institute Genome Sequencing Center for Infectious Disease"/>
            <person name="Wu L."/>
            <person name="Ma J."/>
        </authorList>
    </citation>
    <scope>NUCLEOTIDE SEQUENCE [LARGE SCALE GENOMIC DNA]</scope>
    <source>
        <strain evidence="11">JCM 17925</strain>
    </source>
</reference>
<proteinExistence type="inferred from homology"/>